<evidence type="ECO:0000259" key="2">
    <source>
        <dbReference type="Pfam" id="PF20516"/>
    </source>
</evidence>
<accession>A0ABR1IH31</accession>
<feature type="region of interest" description="Disordered" evidence="1">
    <location>
        <begin position="15"/>
        <end position="87"/>
    </location>
</feature>
<evidence type="ECO:0000313" key="4">
    <source>
        <dbReference type="Proteomes" id="UP001498421"/>
    </source>
</evidence>
<evidence type="ECO:0000256" key="1">
    <source>
        <dbReference type="SAM" id="MobiDB-lite"/>
    </source>
</evidence>
<feature type="domain" description="PD-(D/E)XK nuclease-like" evidence="2">
    <location>
        <begin position="158"/>
        <end position="389"/>
    </location>
</feature>
<dbReference type="Proteomes" id="UP001498421">
    <property type="component" value="Unassembled WGS sequence"/>
</dbReference>
<keyword evidence="4" id="KW-1185">Reference proteome</keyword>
<reference evidence="3 4" key="1">
    <citation type="journal article" date="2025" name="Microbiol. Resour. Announc.">
        <title>Draft genome sequences for Neonectria magnoliae and Neonectria punicea, canker pathogens of Liriodendron tulipifera and Acer saccharum in West Virginia.</title>
        <authorList>
            <person name="Petronek H.M."/>
            <person name="Kasson M.T."/>
            <person name="Metheny A.M."/>
            <person name="Stauder C.M."/>
            <person name="Lovett B."/>
            <person name="Lynch S.C."/>
            <person name="Garnas J.R."/>
            <person name="Kasson L.R."/>
            <person name="Stajich J.E."/>
        </authorList>
    </citation>
    <scope>NUCLEOTIDE SEQUENCE [LARGE SCALE GENOMIC DNA]</scope>
    <source>
        <strain evidence="3 4">NRRL 64651</strain>
    </source>
</reference>
<comment type="caution">
    <text evidence="3">The sequence shown here is derived from an EMBL/GenBank/DDBJ whole genome shotgun (WGS) entry which is preliminary data.</text>
</comment>
<name>A0ABR1IH31_9HYPO</name>
<dbReference type="Pfam" id="PF20516">
    <property type="entry name" value="PDDEXK_12"/>
    <property type="match status" value="1"/>
</dbReference>
<dbReference type="EMBL" id="JAZAVK010000002">
    <property type="protein sequence ID" value="KAK7432945.1"/>
    <property type="molecule type" value="Genomic_DNA"/>
</dbReference>
<organism evidence="3 4">
    <name type="scientific">Neonectria magnoliae</name>
    <dbReference type="NCBI Taxonomy" id="2732573"/>
    <lineage>
        <taxon>Eukaryota</taxon>
        <taxon>Fungi</taxon>
        <taxon>Dikarya</taxon>
        <taxon>Ascomycota</taxon>
        <taxon>Pezizomycotina</taxon>
        <taxon>Sordariomycetes</taxon>
        <taxon>Hypocreomycetidae</taxon>
        <taxon>Hypocreales</taxon>
        <taxon>Nectriaceae</taxon>
        <taxon>Neonectria</taxon>
    </lineage>
</organism>
<gene>
    <name evidence="3" type="ORF">QQZ08_000416</name>
</gene>
<feature type="compositionally biased region" description="Polar residues" evidence="1">
    <location>
        <begin position="68"/>
        <end position="79"/>
    </location>
</feature>
<evidence type="ECO:0000313" key="3">
    <source>
        <dbReference type="EMBL" id="KAK7432945.1"/>
    </source>
</evidence>
<protein>
    <recommendedName>
        <fullName evidence="2">PD-(D/E)XK nuclease-like domain-containing protein</fullName>
    </recommendedName>
</protein>
<dbReference type="InterPro" id="IPR046797">
    <property type="entry name" value="PDDEXK_12"/>
</dbReference>
<proteinExistence type="predicted"/>
<sequence length="406" mass="44579">MPIRNAVTISCIAVSSRRGSKGLQASASNRRHHPRQETSAAGNKRRAGDKQNIEQPTRQRKRLAVLSDDQSNVMTSPPKTQRGRGLPADLDATTRAAATRSNAQHTPQPSCHQRDWLLILCQHSSKRCFLAFALTEQTTPPEPSGLAKLISPVATLQVLPFMWQTDNEEPADEGALAREYAEMLAILAEAKDATRFNKGESAWNGQVHYPLLKLALSSFPAASSRTSLLSDDYASAEPAPASVHKMIDFALLLLPDAPLQSTINNALAKQKCNTINQTAYETLRKRPAPVFVETKVSTGNLASSNVQLAVWTAAWHERLRAIRADQRVIAIPVLQVYGNVWQVLFAIDNEDELLLLDQSMRIGDTSTITGLYQLRAALAVIAKWIDGDFKAWITKFLTDDAAPGNT</sequence>